<sequence length="211" mass="22708">MGDGWFVCRRLRCPATATANGPGSDPRGELPGFQTKGAGPAHFQQPPSAIRRIIPALPALSLGNALALLSGKLLDKAEADVWVAGEAHRKWETLTCFSNKTCQPPNPMCQFIDSPSRDGPFSAPDAWSRQGPVFLDPPMDLSGSRGYYVSQPKTPLETRIAKASVSRTMGLLFRVFQAMREKNIPPFLATSNYGNGGADGGVDRNLGQTHN</sequence>
<organism evidence="2 3">
    <name type="scientific">Dactylonectria estremocensis</name>
    <dbReference type="NCBI Taxonomy" id="1079267"/>
    <lineage>
        <taxon>Eukaryota</taxon>
        <taxon>Fungi</taxon>
        <taxon>Dikarya</taxon>
        <taxon>Ascomycota</taxon>
        <taxon>Pezizomycotina</taxon>
        <taxon>Sordariomycetes</taxon>
        <taxon>Hypocreomycetidae</taxon>
        <taxon>Hypocreales</taxon>
        <taxon>Nectriaceae</taxon>
        <taxon>Dactylonectria</taxon>
    </lineage>
</organism>
<name>A0A9P9J9V0_9HYPO</name>
<reference evidence="2" key="1">
    <citation type="journal article" date="2021" name="Nat. Commun.">
        <title>Genetic determinants of endophytism in the Arabidopsis root mycobiome.</title>
        <authorList>
            <person name="Mesny F."/>
            <person name="Miyauchi S."/>
            <person name="Thiergart T."/>
            <person name="Pickel B."/>
            <person name="Atanasova L."/>
            <person name="Karlsson M."/>
            <person name="Huettel B."/>
            <person name="Barry K.W."/>
            <person name="Haridas S."/>
            <person name="Chen C."/>
            <person name="Bauer D."/>
            <person name="Andreopoulos W."/>
            <person name="Pangilinan J."/>
            <person name="LaButti K."/>
            <person name="Riley R."/>
            <person name="Lipzen A."/>
            <person name="Clum A."/>
            <person name="Drula E."/>
            <person name="Henrissat B."/>
            <person name="Kohler A."/>
            <person name="Grigoriev I.V."/>
            <person name="Martin F.M."/>
            <person name="Hacquard S."/>
        </authorList>
    </citation>
    <scope>NUCLEOTIDE SEQUENCE</scope>
    <source>
        <strain evidence="2">MPI-CAGE-AT-0021</strain>
    </source>
</reference>
<dbReference type="Proteomes" id="UP000717696">
    <property type="component" value="Unassembled WGS sequence"/>
</dbReference>
<feature type="region of interest" description="Disordered" evidence="1">
    <location>
        <begin position="191"/>
        <end position="211"/>
    </location>
</feature>
<comment type="caution">
    <text evidence="2">The sequence shown here is derived from an EMBL/GenBank/DDBJ whole genome shotgun (WGS) entry which is preliminary data.</text>
</comment>
<evidence type="ECO:0000256" key="1">
    <source>
        <dbReference type="SAM" id="MobiDB-lite"/>
    </source>
</evidence>
<keyword evidence="3" id="KW-1185">Reference proteome</keyword>
<gene>
    <name evidence="2" type="ORF">B0J13DRAFT_520453</name>
</gene>
<proteinExistence type="predicted"/>
<evidence type="ECO:0000313" key="2">
    <source>
        <dbReference type="EMBL" id="KAH7157727.1"/>
    </source>
</evidence>
<dbReference type="AlphaFoldDB" id="A0A9P9J9V0"/>
<evidence type="ECO:0000313" key="3">
    <source>
        <dbReference type="Proteomes" id="UP000717696"/>
    </source>
</evidence>
<protein>
    <submittedName>
        <fullName evidence="2">Uncharacterized protein</fullName>
    </submittedName>
</protein>
<dbReference type="EMBL" id="JAGMUU010000003">
    <property type="protein sequence ID" value="KAH7157727.1"/>
    <property type="molecule type" value="Genomic_DNA"/>
</dbReference>
<accession>A0A9P9J9V0</accession>
<feature type="region of interest" description="Disordered" evidence="1">
    <location>
        <begin position="17"/>
        <end position="45"/>
    </location>
</feature>